<dbReference type="AlphaFoldDB" id="A0A8H4ITX8"/>
<dbReference type="InterPro" id="IPR011032">
    <property type="entry name" value="GroES-like_sf"/>
</dbReference>
<dbReference type="InterPro" id="IPR013154">
    <property type="entry name" value="ADH-like_N"/>
</dbReference>
<protein>
    <recommendedName>
        <fullName evidence="11">enoyl-[acyl-carrier-protein] reductase</fullName>
        <ecNumber evidence="11">1.3.1.104</ecNumber>
    </recommendedName>
</protein>
<dbReference type="SUPFAM" id="SSF51735">
    <property type="entry name" value="NAD(P)-binding Rossmann-fold domains"/>
    <property type="match status" value="1"/>
</dbReference>
<dbReference type="SUPFAM" id="SSF50129">
    <property type="entry name" value="GroES-like"/>
    <property type="match status" value="1"/>
</dbReference>
<dbReference type="CDD" id="cd08290">
    <property type="entry name" value="ETR"/>
    <property type="match status" value="1"/>
</dbReference>
<evidence type="ECO:0000313" key="14">
    <source>
        <dbReference type="EMBL" id="KAF4307049.1"/>
    </source>
</evidence>
<keyword evidence="7" id="KW-0560">Oxidoreductase</keyword>
<keyword evidence="6" id="KW-0809">Transit peptide</keyword>
<keyword evidence="10" id="KW-0275">Fatty acid biosynthesis</keyword>
<dbReference type="InterPro" id="IPR036291">
    <property type="entry name" value="NAD(P)-bd_dom_sf"/>
</dbReference>
<evidence type="ECO:0000256" key="9">
    <source>
        <dbReference type="ARBA" id="ARBA00023128"/>
    </source>
</evidence>
<dbReference type="Pfam" id="PF00107">
    <property type="entry name" value="ADH_zinc_N"/>
    <property type="match status" value="1"/>
</dbReference>
<keyword evidence="8" id="KW-0443">Lipid metabolism</keyword>
<feature type="domain" description="Enoyl reductase (ER)" evidence="13">
    <location>
        <begin position="48"/>
        <end position="389"/>
    </location>
</feature>
<reference evidence="14" key="1">
    <citation type="submission" date="2020-04" db="EMBL/GenBank/DDBJ databases">
        <title>Genome Assembly and Annotation of Botryosphaeria dothidea sdau 11-99, a Latent Pathogen of Apple Fruit Ring Rot in China.</title>
        <authorList>
            <person name="Yu C."/>
            <person name="Diao Y."/>
            <person name="Lu Q."/>
            <person name="Zhao J."/>
            <person name="Cui S."/>
            <person name="Peng C."/>
            <person name="He B."/>
            <person name="Liu H."/>
        </authorList>
    </citation>
    <scope>NUCLEOTIDE SEQUENCE [LARGE SCALE GENOMIC DNA]</scope>
    <source>
        <strain evidence="14">Sdau11-99</strain>
    </source>
</reference>
<dbReference type="EMBL" id="WWBZ02000033">
    <property type="protein sequence ID" value="KAF4307049.1"/>
    <property type="molecule type" value="Genomic_DNA"/>
</dbReference>
<dbReference type="InterPro" id="IPR013149">
    <property type="entry name" value="ADH-like_C"/>
</dbReference>
<dbReference type="Gene3D" id="3.90.180.10">
    <property type="entry name" value="Medium-chain alcohol dehydrogenases, catalytic domain"/>
    <property type="match status" value="1"/>
</dbReference>
<keyword evidence="15" id="KW-1185">Reference proteome</keyword>
<dbReference type="InterPro" id="IPR051034">
    <property type="entry name" value="Mito_Enoyl-ACP_Reductase"/>
</dbReference>
<dbReference type="Gene3D" id="3.40.50.720">
    <property type="entry name" value="NAD(P)-binding Rossmann-like Domain"/>
    <property type="match status" value="1"/>
</dbReference>
<sequence length="394" mass="42918">MASRRALLSATAARPLAALRPTGPCSQARRISVYGYEQAKALAFEKYGEPQDVLRLHQHSISPAHGDKLTLRFLASPINPADINQIQGVYPSKPTFTTALSTPEPIAVGGNEGVAEVIAAGSDVKGFARGDWVIMKQPGFGTWRTHVQTDASNLLRIEDTSGLTPLQVGTVSINPCTAYRMLRDFADMKEGDWFVQNGANSGVGRAAIQLGKLWGYKSINVIRARPEGTEELKKELKDLGADVVVTDEELLAKGFSEQVKEWTNGGRDRVPLGLNCVGGKPATALARLLTSEGHLVTYGGMSKQPVQLPTALLIFKNIHFDGFWVSKFSKDNPEEKKKTVDHVLSLIREGKFKDVPVDEVKWDFDTKQDTLVKAVQGTLGGFRSGKGVFVFGRT</sequence>
<dbReference type="GO" id="GO:0005739">
    <property type="term" value="C:mitochondrion"/>
    <property type="evidence" value="ECO:0007669"/>
    <property type="project" value="UniProtKB-SubCell"/>
</dbReference>
<evidence type="ECO:0000256" key="6">
    <source>
        <dbReference type="ARBA" id="ARBA00022946"/>
    </source>
</evidence>
<evidence type="ECO:0000256" key="3">
    <source>
        <dbReference type="ARBA" id="ARBA00022516"/>
    </source>
</evidence>
<dbReference type="PROSITE" id="PS51318">
    <property type="entry name" value="TAT"/>
    <property type="match status" value="1"/>
</dbReference>
<evidence type="ECO:0000256" key="4">
    <source>
        <dbReference type="ARBA" id="ARBA00022832"/>
    </source>
</evidence>
<dbReference type="InterPro" id="IPR006311">
    <property type="entry name" value="TAT_signal"/>
</dbReference>
<evidence type="ECO:0000256" key="7">
    <source>
        <dbReference type="ARBA" id="ARBA00023002"/>
    </source>
</evidence>
<evidence type="ECO:0000313" key="15">
    <source>
        <dbReference type="Proteomes" id="UP000572817"/>
    </source>
</evidence>
<keyword evidence="4" id="KW-0276">Fatty acid metabolism</keyword>
<name>A0A8H4ITX8_9PEZI</name>
<dbReference type="GO" id="GO:0141148">
    <property type="term" value="F:enoyl-[acyl-carrier-protein] reductase (NADPH) activity"/>
    <property type="evidence" value="ECO:0007669"/>
    <property type="project" value="UniProtKB-EC"/>
</dbReference>
<keyword evidence="9" id="KW-0496">Mitochondrion</keyword>
<dbReference type="FunFam" id="3.40.50.720:FF:000112">
    <property type="entry name" value="Enoyl-[acyl-carrier-protein] reductase 1, mitochondrial"/>
    <property type="match status" value="1"/>
</dbReference>
<comment type="catalytic activity">
    <reaction evidence="12">
        <text>a 2,3-saturated acyl-[ACP] + NADP(+) = a (2E)-enoyl-[ACP] + NADPH + H(+)</text>
        <dbReference type="Rhea" id="RHEA:22564"/>
        <dbReference type="Rhea" id="RHEA-COMP:9925"/>
        <dbReference type="Rhea" id="RHEA-COMP:9926"/>
        <dbReference type="ChEBI" id="CHEBI:15378"/>
        <dbReference type="ChEBI" id="CHEBI:57783"/>
        <dbReference type="ChEBI" id="CHEBI:58349"/>
        <dbReference type="ChEBI" id="CHEBI:78784"/>
        <dbReference type="ChEBI" id="CHEBI:78785"/>
        <dbReference type="EC" id="1.3.1.104"/>
    </reaction>
</comment>
<gene>
    <name evidence="14" type="ORF">GTA08_BOTSDO06055</name>
</gene>
<dbReference type="GO" id="GO:0006633">
    <property type="term" value="P:fatty acid biosynthetic process"/>
    <property type="evidence" value="ECO:0007669"/>
    <property type="project" value="UniProtKB-KW"/>
</dbReference>
<evidence type="ECO:0000256" key="10">
    <source>
        <dbReference type="ARBA" id="ARBA00023160"/>
    </source>
</evidence>
<dbReference type="PANTHER" id="PTHR43981:SF2">
    <property type="entry name" value="ENOYL-[ACYL-CARRIER-PROTEIN] REDUCTASE, MITOCHONDRIAL"/>
    <property type="match status" value="1"/>
</dbReference>
<comment type="similarity">
    <text evidence="2">Belongs to the zinc-containing alcohol dehydrogenase family. Quinone oxidoreductase subfamily.</text>
</comment>
<comment type="subcellular location">
    <subcellularLocation>
        <location evidence="1">Mitochondrion</location>
    </subcellularLocation>
</comment>
<evidence type="ECO:0000256" key="11">
    <source>
        <dbReference type="ARBA" id="ARBA00038963"/>
    </source>
</evidence>
<evidence type="ECO:0000256" key="8">
    <source>
        <dbReference type="ARBA" id="ARBA00023098"/>
    </source>
</evidence>
<dbReference type="Pfam" id="PF08240">
    <property type="entry name" value="ADH_N"/>
    <property type="match status" value="1"/>
</dbReference>
<comment type="caution">
    <text evidence="14">The sequence shown here is derived from an EMBL/GenBank/DDBJ whole genome shotgun (WGS) entry which is preliminary data.</text>
</comment>
<dbReference type="SMART" id="SM00829">
    <property type="entry name" value="PKS_ER"/>
    <property type="match status" value="1"/>
</dbReference>
<dbReference type="OrthoDB" id="7482721at2759"/>
<dbReference type="EC" id="1.3.1.104" evidence="11"/>
<dbReference type="InterPro" id="IPR020843">
    <property type="entry name" value="ER"/>
</dbReference>
<dbReference type="Proteomes" id="UP000572817">
    <property type="component" value="Unassembled WGS sequence"/>
</dbReference>
<keyword evidence="5" id="KW-0521">NADP</keyword>
<evidence type="ECO:0000256" key="2">
    <source>
        <dbReference type="ARBA" id="ARBA00010371"/>
    </source>
</evidence>
<keyword evidence="3" id="KW-0444">Lipid biosynthesis</keyword>
<proteinExistence type="inferred from homology"/>
<accession>A0A8H4ITX8</accession>
<evidence type="ECO:0000256" key="12">
    <source>
        <dbReference type="ARBA" id="ARBA00048843"/>
    </source>
</evidence>
<organism evidence="14 15">
    <name type="scientific">Botryosphaeria dothidea</name>
    <dbReference type="NCBI Taxonomy" id="55169"/>
    <lineage>
        <taxon>Eukaryota</taxon>
        <taxon>Fungi</taxon>
        <taxon>Dikarya</taxon>
        <taxon>Ascomycota</taxon>
        <taxon>Pezizomycotina</taxon>
        <taxon>Dothideomycetes</taxon>
        <taxon>Dothideomycetes incertae sedis</taxon>
        <taxon>Botryosphaeriales</taxon>
        <taxon>Botryosphaeriaceae</taxon>
        <taxon>Botryosphaeria</taxon>
    </lineage>
</organism>
<evidence type="ECO:0000259" key="13">
    <source>
        <dbReference type="SMART" id="SM00829"/>
    </source>
</evidence>
<evidence type="ECO:0000256" key="1">
    <source>
        <dbReference type="ARBA" id="ARBA00004173"/>
    </source>
</evidence>
<evidence type="ECO:0000256" key="5">
    <source>
        <dbReference type="ARBA" id="ARBA00022857"/>
    </source>
</evidence>
<dbReference type="PANTHER" id="PTHR43981">
    <property type="entry name" value="ENOYL-[ACYL-CARRIER-PROTEIN] REDUCTASE, MITOCHONDRIAL"/>
    <property type="match status" value="1"/>
</dbReference>